<accession>A0A1S8YQS1</accession>
<dbReference type="InterPro" id="IPR038084">
    <property type="entry name" value="PduO/GlcC-like_sf"/>
</dbReference>
<dbReference type="InterPro" id="IPR052517">
    <property type="entry name" value="GlcG_carb_metab_protein"/>
</dbReference>
<evidence type="ECO:0000313" key="3">
    <source>
        <dbReference type="Proteomes" id="UP000190667"/>
    </source>
</evidence>
<evidence type="ECO:0000256" key="1">
    <source>
        <dbReference type="SAM" id="SignalP"/>
    </source>
</evidence>
<dbReference type="EMBL" id="MRUL01000002">
    <property type="protein sequence ID" value="OON41126.1"/>
    <property type="molecule type" value="Genomic_DNA"/>
</dbReference>
<comment type="caution">
    <text evidence="2">The sequence shown here is derived from an EMBL/GenBank/DDBJ whole genome shotgun (WGS) entry which is preliminary data.</text>
</comment>
<gene>
    <name evidence="2" type="ORF">BTJ39_03920</name>
</gene>
<name>A0A1S8YQS1_9GAMM</name>
<dbReference type="Proteomes" id="UP000190667">
    <property type="component" value="Unassembled WGS sequence"/>
</dbReference>
<feature type="chain" id="PRO_5012684517" evidence="1">
    <location>
        <begin position="24"/>
        <end position="160"/>
    </location>
</feature>
<keyword evidence="1" id="KW-0732">Signal</keyword>
<dbReference type="STRING" id="1926881.BTJ39_03920"/>
<dbReference type="SUPFAM" id="SSF143744">
    <property type="entry name" value="GlcG-like"/>
    <property type="match status" value="1"/>
</dbReference>
<sequence length="160" mass="16139">MLKQTLFCALTALSLSPALPVLAASLPTQPVLTTAAAKTVLEAAQAKAQALNAPAVLAVVDAAGQPVWLERMENADVPAGVTLAPGKARTAALFRKPSGDFEELINSGKRPAAVTSGFIMMKGGVPLVWQGQVVGAIGVSSASADKDVEIAKAGAAALQP</sequence>
<dbReference type="PANTHER" id="PTHR34309:SF1">
    <property type="entry name" value="PROTEIN GLCG"/>
    <property type="match status" value="1"/>
</dbReference>
<dbReference type="PANTHER" id="PTHR34309">
    <property type="entry name" value="SLR1406 PROTEIN"/>
    <property type="match status" value="1"/>
</dbReference>
<protein>
    <submittedName>
        <fullName evidence="2">GlcG protein</fullName>
    </submittedName>
</protein>
<dbReference type="AlphaFoldDB" id="A0A1S8YQS1"/>
<proteinExistence type="predicted"/>
<organism evidence="2 3">
    <name type="scientific">Izhakiella australiensis</name>
    <dbReference type="NCBI Taxonomy" id="1926881"/>
    <lineage>
        <taxon>Bacteria</taxon>
        <taxon>Pseudomonadati</taxon>
        <taxon>Pseudomonadota</taxon>
        <taxon>Gammaproteobacteria</taxon>
        <taxon>Enterobacterales</taxon>
        <taxon>Erwiniaceae</taxon>
        <taxon>Izhakiella</taxon>
    </lineage>
</organism>
<feature type="signal peptide" evidence="1">
    <location>
        <begin position="1"/>
        <end position="23"/>
    </location>
</feature>
<dbReference type="InterPro" id="IPR005624">
    <property type="entry name" value="PduO/GlcC-like"/>
</dbReference>
<evidence type="ECO:0000313" key="2">
    <source>
        <dbReference type="EMBL" id="OON41126.1"/>
    </source>
</evidence>
<dbReference type="RefSeq" id="WP_078001372.1">
    <property type="nucleotide sequence ID" value="NZ_MRUL01000002.1"/>
</dbReference>
<dbReference type="OrthoDB" id="9778896at2"/>
<keyword evidence="3" id="KW-1185">Reference proteome</keyword>
<dbReference type="Gene3D" id="3.30.450.150">
    <property type="entry name" value="Haem-degrading domain"/>
    <property type="match status" value="1"/>
</dbReference>
<reference evidence="2 3" key="1">
    <citation type="submission" date="2016-12" db="EMBL/GenBank/DDBJ databases">
        <title>Izhakiella australiana sp. nov. of genus Izhakiella isolated from Australian desert.</title>
        <authorList>
            <person name="Ji M."/>
        </authorList>
    </citation>
    <scope>NUCLEOTIDE SEQUENCE [LARGE SCALE GENOMIC DNA]</scope>
    <source>
        <strain evidence="2 3">D4N98</strain>
    </source>
</reference>
<dbReference type="Pfam" id="PF03928">
    <property type="entry name" value="HbpS-like"/>
    <property type="match status" value="1"/>
</dbReference>